<evidence type="ECO:0000313" key="5">
    <source>
        <dbReference type="Proteomes" id="UP000585474"/>
    </source>
</evidence>
<dbReference type="GO" id="GO:0016746">
    <property type="term" value="F:acyltransferase activity"/>
    <property type="evidence" value="ECO:0007669"/>
    <property type="project" value="UniProtKB-KW"/>
</dbReference>
<dbReference type="Pfam" id="PF02458">
    <property type="entry name" value="Transferase"/>
    <property type="match status" value="2"/>
</dbReference>
<evidence type="ECO:0000256" key="2">
    <source>
        <dbReference type="ARBA" id="ARBA00022679"/>
    </source>
</evidence>
<dbReference type="EMBL" id="BJWL01000006">
    <property type="protein sequence ID" value="GFY89408.1"/>
    <property type="molecule type" value="Genomic_DNA"/>
</dbReference>
<evidence type="ECO:0000256" key="1">
    <source>
        <dbReference type="ARBA" id="ARBA00009861"/>
    </source>
</evidence>
<sequence>MELAPLAHVACIFYYPFPDQSASKAITNQLEKSFSETLTLFYPLAGRYAKEDLSVECNHKGGAFLEAQVSGELASVVNGGGDPKFFRRFLPLGVGEVDETKTPLVGVQVSVFKCGGLAVGVLLSHRIADAYTVATFMDAWAKVGRGASIASLKAKAGCHATRLEVVSALIWKALIAVSAKRGCLRPSLLVHSVNLRGKTGLPIPEIACGNFYMLATARFLARKEQKWSWQTWLAWWERQ</sequence>
<gene>
    <name evidence="4" type="ORF">Acr_06g0013480</name>
</gene>
<keyword evidence="5" id="KW-1185">Reference proteome</keyword>
<dbReference type="AlphaFoldDB" id="A0A7J0ESF8"/>
<protein>
    <recommendedName>
        <fullName evidence="6">HXXXD-type acyl-transferase family protein</fullName>
    </recommendedName>
</protein>
<keyword evidence="3" id="KW-0012">Acyltransferase</keyword>
<dbReference type="PANTHER" id="PTHR31623:SF17">
    <property type="entry name" value="F21J9.9"/>
    <property type="match status" value="1"/>
</dbReference>
<proteinExistence type="inferred from homology"/>
<organism evidence="4 5">
    <name type="scientific">Actinidia rufa</name>
    <dbReference type="NCBI Taxonomy" id="165716"/>
    <lineage>
        <taxon>Eukaryota</taxon>
        <taxon>Viridiplantae</taxon>
        <taxon>Streptophyta</taxon>
        <taxon>Embryophyta</taxon>
        <taxon>Tracheophyta</taxon>
        <taxon>Spermatophyta</taxon>
        <taxon>Magnoliopsida</taxon>
        <taxon>eudicotyledons</taxon>
        <taxon>Gunneridae</taxon>
        <taxon>Pentapetalae</taxon>
        <taxon>asterids</taxon>
        <taxon>Ericales</taxon>
        <taxon>Actinidiaceae</taxon>
        <taxon>Actinidia</taxon>
    </lineage>
</organism>
<dbReference type="OrthoDB" id="1932220at2759"/>
<dbReference type="PANTHER" id="PTHR31623">
    <property type="entry name" value="F21J9.9"/>
    <property type="match status" value="1"/>
</dbReference>
<name>A0A7J0ESF8_9ERIC</name>
<evidence type="ECO:0000256" key="3">
    <source>
        <dbReference type="ARBA" id="ARBA00023315"/>
    </source>
</evidence>
<keyword evidence="2" id="KW-0808">Transferase</keyword>
<dbReference type="Gene3D" id="3.30.559.10">
    <property type="entry name" value="Chloramphenicol acetyltransferase-like domain"/>
    <property type="match status" value="1"/>
</dbReference>
<reference evidence="4 5" key="1">
    <citation type="submission" date="2019-07" db="EMBL/GenBank/DDBJ databases">
        <title>De Novo Assembly of kiwifruit Actinidia rufa.</title>
        <authorList>
            <person name="Sugita-Konishi S."/>
            <person name="Sato K."/>
            <person name="Mori E."/>
            <person name="Abe Y."/>
            <person name="Kisaki G."/>
            <person name="Hamano K."/>
            <person name="Suezawa K."/>
            <person name="Otani M."/>
            <person name="Fukuda T."/>
            <person name="Manabe T."/>
            <person name="Gomi K."/>
            <person name="Tabuchi M."/>
            <person name="Akimitsu K."/>
            <person name="Kataoka I."/>
        </authorList>
    </citation>
    <scope>NUCLEOTIDE SEQUENCE [LARGE SCALE GENOMIC DNA]</scope>
    <source>
        <strain evidence="5">cv. Fuchu</strain>
    </source>
</reference>
<dbReference type="InterPro" id="IPR023213">
    <property type="entry name" value="CAT-like_dom_sf"/>
</dbReference>
<evidence type="ECO:0008006" key="6">
    <source>
        <dbReference type="Google" id="ProtNLM"/>
    </source>
</evidence>
<comment type="caution">
    <text evidence="4">The sequence shown here is derived from an EMBL/GenBank/DDBJ whole genome shotgun (WGS) entry which is preliminary data.</text>
</comment>
<dbReference type="Proteomes" id="UP000585474">
    <property type="component" value="Unassembled WGS sequence"/>
</dbReference>
<accession>A0A7J0ESF8</accession>
<comment type="similarity">
    <text evidence="1">Belongs to the plant acyltransferase family.</text>
</comment>
<evidence type="ECO:0000313" key="4">
    <source>
        <dbReference type="EMBL" id="GFY89408.1"/>
    </source>
</evidence>